<feature type="compositionally biased region" description="Low complexity" evidence="1">
    <location>
        <begin position="9"/>
        <end position="25"/>
    </location>
</feature>
<accession>A0ABR2XRQ1</accession>
<evidence type="ECO:0000256" key="1">
    <source>
        <dbReference type="SAM" id="MobiDB-lite"/>
    </source>
</evidence>
<name>A0ABR2XRQ1_9PEZI</name>
<feature type="region of interest" description="Disordered" evidence="1">
    <location>
        <begin position="151"/>
        <end position="176"/>
    </location>
</feature>
<feature type="compositionally biased region" description="Low complexity" evidence="1">
    <location>
        <begin position="157"/>
        <end position="167"/>
    </location>
</feature>
<dbReference type="InterPro" id="IPR053143">
    <property type="entry name" value="Arylsulfate_ST"/>
</dbReference>
<gene>
    <name evidence="2" type="ORF">SCAR479_07182</name>
</gene>
<sequence>MPGHKKSSHASSSHASSSHASSSQASSSHSTFADFQLTCGVARLPDGTEKSWCELLGVDPKNEEWLSFIIGDMYGTSLHSCAVSIAHRAYVILSVDLLNDDAQHSRKTEMRLHQMIVDGYFQAGGDPKDLRYLVFFNISNPTVRTAMDAQFKKDGYPSTEPTATTEPSPDPSKKISKNNRFIQTAKVAGQHIGKRIKRMYLFRDDGTALFINFYAATSDCTKVDGSQDCTLRASAFQRLTCYWRARFTWRAEDHFALNESFVPWSGNNSLPWIDSTSIVSKTTSSDYLVSAQYFKMIALINGTGGDKIKQIDGRKIEFVDMNSNHSSTTAFEFQRNARFAWVPRSGSVDNTFDEITMFDNHILNSSQPTAGCAKNCSRGLRSRLDRSSMTYSLVHQFCHPVSVHTWAVGGYQTLPVGGAMVVWGTARRLYRVHVSW</sequence>
<dbReference type="PANTHER" id="PTHR35340:SF5">
    <property type="entry name" value="ASST-DOMAIN-CONTAINING PROTEIN"/>
    <property type="match status" value="1"/>
</dbReference>
<dbReference type="PANTHER" id="PTHR35340">
    <property type="entry name" value="PQQ ENZYME REPEAT PROTEIN-RELATED"/>
    <property type="match status" value="1"/>
</dbReference>
<dbReference type="Proteomes" id="UP001465668">
    <property type="component" value="Unassembled WGS sequence"/>
</dbReference>
<comment type="caution">
    <text evidence="2">The sequence shown here is derived from an EMBL/GenBank/DDBJ whole genome shotgun (WGS) entry which is preliminary data.</text>
</comment>
<organism evidence="2 3">
    <name type="scientific">Seiridium cardinale</name>
    <dbReference type="NCBI Taxonomy" id="138064"/>
    <lineage>
        <taxon>Eukaryota</taxon>
        <taxon>Fungi</taxon>
        <taxon>Dikarya</taxon>
        <taxon>Ascomycota</taxon>
        <taxon>Pezizomycotina</taxon>
        <taxon>Sordariomycetes</taxon>
        <taxon>Xylariomycetidae</taxon>
        <taxon>Amphisphaeriales</taxon>
        <taxon>Sporocadaceae</taxon>
        <taxon>Seiridium</taxon>
    </lineage>
</organism>
<feature type="region of interest" description="Disordered" evidence="1">
    <location>
        <begin position="1"/>
        <end position="25"/>
    </location>
</feature>
<evidence type="ECO:0000313" key="2">
    <source>
        <dbReference type="EMBL" id="KAK9776276.1"/>
    </source>
</evidence>
<reference evidence="2 3" key="1">
    <citation type="submission" date="2024-02" db="EMBL/GenBank/DDBJ databases">
        <title>First draft genome assembly of two strains of Seiridium cardinale.</title>
        <authorList>
            <person name="Emiliani G."/>
            <person name="Scali E."/>
        </authorList>
    </citation>
    <scope>NUCLEOTIDE SEQUENCE [LARGE SCALE GENOMIC DNA]</scope>
    <source>
        <strain evidence="2 3">BM-138-000479</strain>
    </source>
</reference>
<protein>
    <submittedName>
        <fullName evidence="2">Uncharacterized protein</fullName>
    </submittedName>
</protein>
<proteinExistence type="predicted"/>
<dbReference type="Pfam" id="PF14269">
    <property type="entry name" value="Arylsulfotran_2"/>
    <property type="match status" value="1"/>
</dbReference>
<keyword evidence="3" id="KW-1185">Reference proteome</keyword>
<evidence type="ECO:0000313" key="3">
    <source>
        <dbReference type="Proteomes" id="UP001465668"/>
    </source>
</evidence>
<dbReference type="EMBL" id="JARVKM010000029">
    <property type="protein sequence ID" value="KAK9776276.1"/>
    <property type="molecule type" value="Genomic_DNA"/>
</dbReference>
<dbReference type="InterPro" id="IPR039535">
    <property type="entry name" value="ASST-like"/>
</dbReference>